<feature type="domain" description="PAS" evidence="1">
    <location>
        <begin position="7"/>
        <end position="71"/>
    </location>
</feature>
<dbReference type="PROSITE" id="PS50883">
    <property type="entry name" value="EAL"/>
    <property type="match status" value="1"/>
</dbReference>
<dbReference type="InterPro" id="IPR013767">
    <property type="entry name" value="PAS_fold"/>
</dbReference>
<dbReference type="CDD" id="cd00130">
    <property type="entry name" value="PAS"/>
    <property type="match status" value="1"/>
</dbReference>
<dbReference type="InterPro" id="IPR001633">
    <property type="entry name" value="EAL_dom"/>
</dbReference>
<dbReference type="Pfam" id="PF00563">
    <property type="entry name" value="EAL"/>
    <property type="match status" value="1"/>
</dbReference>
<dbReference type="NCBIfam" id="TIGR00229">
    <property type="entry name" value="sensory_box"/>
    <property type="match status" value="1"/>
</dbReference>
<evidence type="ECO:0000313" key="5">
    <source>
        <dbReference type="Proteomes" id="UP000199706"/>
    </source>
</evidence>
<dbReference type="Proteomes" id="UP000199706">
    <property type="component" value="Unassembled WGS sequence"/>
</dbReference>
<name>A0A1G8FBH5_9BURK</name>
<dbReference type="Gene3D" id="3.30.450.20">
    <property type="entry name" value="PAS domain"/>
    <property type="match status" value="1"/>
</dbReference>
<dbReference type="SUPFAM" id="SSF141868">
    <property type="entry name" value="EAL domain-like"/>
    <property type="match status" value="1"/>
</dbReference>
<dbReference type="NCBIfam" id="TIGR00254">
    <property type="entry name" value="GGDEF"/>
    <property type="match status" value="1"/>
</dbReference>
<dbReference type="AlphaFoldDB" id="A0A1G8FBH5"/>
<sequence length="602" mass="65490">MPDRNAETLLHESALAAAPYGAFICAADGRFRYVNAAYEQLTGYRAEELIGRRSFDSLHDPAELARRRAELPGVGSWGVGTPGSVSPGSVMAPTRYESEWTYVRRNNTRIPVMLALSPLSPLPAGDPAVAPKPHRADEPVAFDDGARLNPAGYVGIAVEMTRYAQSEARLWYVSHHDGVTRLPNQTLFAERLDLTLTRCRRDGASFTVLLVELNTLRKVRDALGSYAAELVLQIVGERLRSLIAYEGTIASVSGTQFALLVNETGAAADALAAAALARIAEPIDCSGTPVTITASFGSAAYPEDGDDVPTLMRRAHVALSAASGAGGNVVRRFSAALEGQAARRFELETMLREALDRQQLHLVYQPQITLATGRITQVETLLRWRHPERGLISPAEFVPVAEETGLIERIGEWVIRTACRDAGKLLRLTGSLPRVAVNVSPQQFQRQNLLATIESALQDAALDPSYLEVEITEGVLLGDTEQALQTLHALRKLGVDVAVDDFGTGYSSLAYLTRFPLNRLKIDRSFVIRMTTDPQCAALVGAIIAMAHALKLRVTAEGVETEEQAERLRELGCDEVQGFWFARPLNLAALRNLLEPLGHESA</sequence>
<dbReference type="FunFam" id="3.20.20.450:FF:000001">
    <property type="entry name" value="Cyclic di-GMP phosphodiesterase yahA"/>
    <property type="match status" value="1"/>
</dbReference>
<dbReference type="PROSITE" id="PS50112">
    <property type="entry name" value="PAS"/>
    <property type="match status" value="1"/>
</dbReference>
<dbReference type="InterPro" id="IPR000014">
    <property type="entry name" value="PAS"/>
</dbReference>
<dbReference type="OrthoDB" id="9813903at2"/>
<dbReference type="EMBL" id="FNCJ01000013">
    <property type="protein sequence ID" value="SDH79470.1"/>
    <property type="molecule type" value="Genomic_DNA"/>
</dbReference>
<dbReference type="Pfam" id="PF00989">
    <property type="entry name" value="PAS"/>
    <property type="match status" value="1"/>
</dbReference>
<evidence type="ECO:0000259" key="2">
    <source>
        <dbReference type="PROSITE" id="PS50883"/>
    </source>
</evidence>
<dbReference type="SMART" id="SM00267">
    <property type="entry name" value="GGDEF"/>
    <property type="match status" value="1"/>
</dbReference>
<dbReference type="CDD" id="cd01949">
    <property type="entry name" value="GGDEF"/>
    <property type="match status" value="1"/>
</dbReference>
<dbReference type="SUPFAM" id="SSF55785">
    <property type="entry name" value="PYP-like sensor domain (PAS domain)"/>
    <property type="match status" value="1"/>
</dbReference>
<dbReference type="SMART" id="SM00091">
    <property type="entry name" value="PAS"/>
    <property type="match status" value="1"/>
</dbReference>
<organism evidence="4 5">
    <name type="scientific">Paraburkholderia phenazinium</name>
    <dbReference type="NCBI Taxonomy" id="60549"/>
    <lineage>
        <taxon>Bacteria</taxon>
        <taxon>Pseudomonadati</taxon>
        <taxon>Pseudomonadota</taxon>
        <taxon>Betaproteobacteria</taxon>
        <taxon>Burkholderiales</taxon>
        <taxon>Burkholderiaceae</taxon>
        <taxon>Paraburkholderia</taxon>
    </lineage>
</organism>
<dbReference type="Gene3D" id="3.30.70.270">
    <property type="match status" value="1"/>
</dbReference>
<proteinExistence type="predicted"/>
<dbReference type="InterPro" id="IPR052155">
    <property type="entry name" value="Biofilm_reg_signaling"/>
</dbReference>
<evidence type="ECO:0000259" key="3">
    <source>
        <dbReference type="PROSITE" id="PS50887"/>
    </source>
</evidence>
<dbReference type="InterPro" id="IPR029787">
    <property type="entry name" value="Nucleotide_cyclase"/>
</dbReference>
<dbReference type="CDD" id="cd01948">
    <property type="entry name" value="EAL"/>
    <property type="match status" value="1"/>
</dbReference>
<accession>A0A1G8FBH5</accession>
<dbReference type="InterPro" id="IPR035965">
    <property type="entry name" value="PAS-like_dom_sf"/>
</dbReference>
<dbReference type="Pfam" id="PF00990">
    <property type="entry name" value="GGDEF"/>
    <property type="match status" value="1"/>
</dbReference>
<feature type="domain" description="EAL" evidence="2">
    <location>
        <begin position="344"/>
        <end position="598"/>
    </location>
</feature>
<dbReference type="PANTHER" id="PTHR44757:SF2">
    <property type="entry name" value="BIOFILM ARCHITECTURE MAINTENANCE PROTEIN MBAA"/>
    <property type="match status" value="1"/>
</dbReference>
<dbReference type="PROSITE" id="PS50887">
    <property type="entry name" value="GGDEF"/>
    <property type="match status" value="1"/>
</dbReference>
<evidence type="ECO:0000259" key="1">
    <source>
        <dbReference type="PROSITE" id="PS50112"/>
    </source>
</evidence>
<dbReference type="SMART" id="SM00052">
    <property type="entry name" value="EAL"/>
    <property type="match status" value="1"/>
</dbReference>
<reference evidence="4 5" key="1">
    <citation type="submission" date="2016-10" db="EMBL/GenBank/DDBJ databases">
        <authorList>
            <person name="de Groot N.N."/>
        </authorList>
    </citation>
    <scope>NUCLEOTIDE SEQUENCE [LARGE SCALE GENOMIC DNA]</scope>
    <source>
        <strain evidence="4 5">LMG 2247</strain>
    </source>
</reference>
<dbReference type="SUPFAM" id="SSF55073">
    <property type="entry name" value="Nucleotide cyclase"/>
    <property type="match status" value="1"/>
</dbReference>
<dbReference type="PANTHER" id="PTHR44757">
    <property type="entry name" value="DIGUANYLATE CYCLASE DGCP"/>
    <property type="match status" value="1"/>
</dbReference>
<dbReference type="InterPro" id="IPR035919">
    <property type="entry name" value="EAL_sf"/>
</dbReference>
<dbReference type="InterPro" id="IPR000160">
    <property type="entry name" value="GGDEF_dom"/>
</dbReference>
<gene>
    <name evidence="4" type="ORF">SAMN05216466_113118</name>
</gene>
<dbReference type="InterPro" id="IPR043128">
    <property type="entry name" value="Rev_trsase/Diguanyl_cyclase"/>
</dbReference>
<dbReference type="GO" id="GO:0006355">
    <property type="term" value="P:regulation of DNA-templated transcription"/>
    <property type="evidence" value="ECO:0007669"/>
    <property type="project" value="InterPro"/>
</dbReference>
<feature type="domain" description="GGDEF" evidence="3">
    <location>
        <begin position="204"/>
        <end position="335"/>
    </location>
</feature>
<evidence type="ECO:0000313" key="4">
    <source>
        <dbReference type="EMBL" id="SDH79470.1"/>
    </source>
</evidence>
<protein>
    <submittedName>
        <fullName evidence="4">PAS domain S-box-containing protein/diguanylate cyclase (GGDEF) domain-containing protein</fullName>
    </submittedName>
</protein>
<dbReference type="Gene3D" id="3.20.20.450">
    <property type="entry name" value="EAL domain"/>
    <property type="match status" value="1"/>
</dbReference>
<dbReference type="RefSeq" id="WP_090688210.1">
    <property type="nucleotide sequence ID" value="NZ_CADERL010000013.1"/>
</dbReference>